<accession>A0AB74UE86</accession>
<dbReference type="Pfam" id="PF03922">
    <property type="entry name" value="OmpW"/>
    <property type="match status" value="1"/>
</dbReference>
<feature type="chain" id="PRO_5044497799" evidence="1">
    <location>
        <begin position="44"/>
        <end position="230"/>
    </location>
</feature>
<proteinExistence type="predicted"/>
<dbReference type="InterPro" id="IPR011250">
    <property type="entry name" value="OMP/PagP_B-barrel"/>
</dbReference>
<dbReference type="PANTHER" id="PTHR36920:SF1">
    <property type="entry name" value="OUTER MEMBRANE PROTEIN W"/>
    <property type="match status" value="1"/>
</dbReference>
<dbReference type="AlphaFoldDB" id="A0AB74UE86"/>
<protein>
    <submittedName>
        <fullName evidence="2">OmpW family outer membrane protein</fullName>
    </submittedName>
</protein>
<dbReference type="RefSeq" id="WP_353979917.1">
    <property type="nucleotide sequence ID" value="NZ_CP159578.1"/>
</dbReference>
<evidence type="ECO:0000256" key="1">
    <source>
        <dbReference type="SAM" id="SignalP"/>
    </source>
</evidence>
<dbReference type="PANTHER" id="PTHR36920">
    <property type="match status" value="1"/>
</dbReference>
<gene>
    <name evidence="2" type="ORF">ABV408_16200</name>
</gene>
<reference evidence="2" key="1">
    <citation type="submission" date="2024-06" db="EMBL/GenBank/DDBJ databases">
        <title>Complete genome of Salinicola endophyticus HNIBRBA4755.</title>
        <authorList>
            <person name="Shin S.Y."/>
            <person name="Kang H."/>
            <person name="Song J."/>
        </authorList>
    </citation>
    <scope>NUCLEOTIDE SEQUENCE</scope>
    <source>
        <strain evidence="2">HNIBRBA4755</strain>
    </source>
</reference>
<name>A0AB74UE86_9GAMM</name>
<dbReference type="EMBL" id="CP159578">
    <property type="protein sequence ID" value="XCJ78966.1"/>
    <property type="molecule type" value="Genomic_DNA"/>
</dbReference>
<keyword evidence="1" id="KW-0732">Signal</keyword>
<sequence>MRHLAPAVTQPHRATRFYLSRARSACLCLLVLVALTPTGSARAGTLGQGDWLLRGVVLGSHATQVHSTISTIGGEVEIASRVQPGVDISYFLSERWALQFTGGVSRTHYRVRDSLIGDFDVGRVDSYSATLSLQHHFPSWGALTPYLGAGLYHARERRVEPAAGIPDFSVEPVSGPLLVAGANYHVSGDWFVSASLHYLKVPTYRFEGDGFSSELRANIWTLGAGFGYRF</sequence>
<feature type="signal peptide" evidence="1">
    <location>
        <begin position="1"/>
        <end position="43"/>
    </location>
</feature>
<evidence type="ECO:0000313" key="2">
    <source>
        <dbReference type="EMBL" id="XCJ78966.1"/>
    </source>
</evidence>
<dbReference type="InterPro" id="IPR005618">
    <property type="entry name" value="OMPW"/>
</dbReference>
<dbReference type="GO" id="GO:0019867">
    <property type="term" value="C:outer membrane"/>
    <property type="evidence" value="ECO:0007669"/>
    <property type="project" value="InterPro"/>
</dbReference>
<dbReference type="SUPFAM" id="SSF56925">
    <property type="entry name" value="OMPA-like"/>
    <property type="match status" value="1"/>
</dbReference>
<dbReference type="GO" id="GO:0055085">
    <property type="term" value="P:transmembrane transport"/>
    <property type="evidence" value="ECO:0007669"/>
    <property type="project" value="TreeGrafter"/>
</dbReference>
<dbReference type="Gene3D" id="2.40.160.20">
    <property type="match status" value="1"/>
</dbReference>
<organism evidence="2">
    <name type="scientific">Salinicola endophyticus</name>
    <dbReference type="NCBI Taxonomy" id="1949083"/>
    <lineage>
        <taxon>Bacteria</taxon>
        <taxon>Pseudomonadati</taxon>
        <taxon>Pseudomonadota</taxon>
        <taxon>Gammaproteobacteria</taxon>
        <taxon>Oceanospirillales</taxon>
        <taxon>Halomonadaceae</taxon>
        <taxon>Salinicola</taxon>
    </lineage>
</organism>